<name>A0AAD2D2T6_EUPCR</name>
<comment type="caution">
    <text evidence="1">The sequence shown here is derived from an EMBL/GenBank/DDBJ whole genome shotgun (WGS) entry which is preliminary data.</text>
</comment>
<proteinExistence type="predicted"/>
<dbReference type="EMBL" id="CAMPGE010020566">
    <property type="protein sequence ID" value="CAI2378799.1"/>
    <property type="molecule type" value="Genomic_DNA"/>
</dbReference>
<protein>
    <submittedName>
        <fullName evidence="1">Uncharacterized protein</fullName>
    </submittedName>
</protein>
<reference evidence="1" key="1">
    <citation type="submission" date="2023-07" db="EMBL/GenBank/DDBJ databases">
        <authorList>
            <consortium name="AG Swart"/>
            <person name="Singh M."/>
            <person name="Singh A."/>
            <person name="Seah K."/>
            <person name="Emmerich C."/>
        </authorList>
    </citation>
    <scope>NUCLEOTIDE SEQUENCE</scope>
    <source>
        <strain evidence="1">DP1</strain>
    </source>
</reference>
<keyword evidence="2" id="KW-1185">Reference proteome</keyword>
<dbReference type="AlphaFoldDB" id="A0AAD2D2T6"/>
<organism evidence="1 2">
    <name type="scientific">Euplotes crassus</name>
    <dbReference type="NCBI Taxonomy" id="5936"/>
    <lineage>
        <taxon>Eukaryota</taxon>
        <taxon>Sar</taxon>
        <taxon>Alveolata</taxon>
        <taxon>Ciliophora</taxon>
        <taxon>Intramacronucleata</taxon>
        <taxon>Spirotrichea</taxon>
        <taxon>Hypotrichia</taxon>
        <taxon>Euplotida</taxon>
        <taxon>Euplotidae</taxon>
        <taxon>Moneuplotes</taxon>
    </lineage>
</organism>
<gene>
    <name evidence="1" type="ORF">ECRASSUSDP1_LOCUS20199</name>
</gene>
<evidence type="ECO:0000313" key="1">
    <source>
        <dbReference type="EMBL" id="CAI2378799.1"/>
    </source>
</evidence>
<dbReference type="Proteomes" id="UP001295684">
    <property type="component" value="Unassembled WGS sequence"/>
</dbReference>
<evidence type="ECO:0000313" key="2">
    <source>
        <dbReference type="Proteomes" id="UP001295684"/>
    </source>
</evidence>
<sequence length="105" mass="12290">MNTHSFILEADTFYQLLKSIEKVESPGWAGLLSEPNSIRFRLIRIGLPFFERTVCSFLYAIDIPQLIDSDKLFLTLFHHSLAYCDFYQYIEITKSLCCEWSNNLV</sequence>
<accession>A0AAD2D2T6</accession>